<gene>
    <name evidence="4" type="ORF">JCM9140_2302</name>
</gene>
<sequence>MSYQPKSYRKFLATTLSAAVVTTGFAGVGPIAASAATNFSDVSEQRESYEAIQALVDLGVITGYPDGTFKPRAELTRQQAAVMFARAFDLDTNNVTNPGFSDIPTTHRYYNEIAAAVEAGFFNAGGTFNAGGNFTRAQAATVITRAWGLEGTAQYTFSDNAGSHANAVALMASEGLINGYSDGTFRPNNALNRENFAQLMHRTIEKHGLDRTPSEPAPDVPAVFNLNASVNSDKTAVISGRANVVEEVQVTVLNSSDEAVVEETVSVDNRSFELVTEVLSNGNYRVVVEAEGVETQETSFSVSDVTAAPGSVTAVNQPTAGNLAIGSPMNEVFKFSVTAGSDDITLRSTQLRQLGTAHNRDHIDEVHLLDENGNVVASGTINADNQVRLSRSVRIPANTTREFTVAVDLNNDSTAATATVQFGIESVNAFSANAQLNGSFPLVGNSFSMIQSNIGQLNVRGSSIVVNADVGDTQEELGQFTVQPSQEGVTLEQVLLNAHGGIDPTDFENLTLYRNNGADAIDVDAIVSSDDVSFDLRGKDIRIARSNAETFVLKGDPIDTQSEGYFEIEETYDVRAKGINSGYNVRIGLEKANVDGRSTVALSAPFEIGSGDSRLTISTNSPQQGSTIVATSSSEGVVREYNLVAPGEDITVTDASAIINTRGQSVGDLVSAVELYDPERNVVLASETISRSESGDEVEVSFDNVNWFVDRGTSNRVQLRIRSAGNETLDNAEIDVRLNSVEYDLEDTRTRGQSMLSSVLPSSPQYKKLTAGGSWNFTQLPSGNRIFGYSVSDTLRQAPIGGFRVEALDENLRVDDIIVSAAPDSDLLDSEAFGGRLDNLIAAPNLYVAGEDTPVATGSFINNGTKIEFEFNNNYVVETGLENRKQFVIKADILSADVPEADLNDTFKLQVENIDSRGQNSNIRVNVPESQRFTNTVAGDLGGFNYRPTSVTANLISTEDRVASNTANQRMFTFSLENMATVRDADKSVFVKQVPMVNQFDWNSDVTTDDVAQFAIRDDKNERLNPVGASSSTFRAHTTNLANDSFVFKALNGNAGNYTDADGYLHVTSGSSGRTETEEFTVVGNFSYARGTGDDRVAPFDGSTIRFDFDRSNATNFEIKYGPNTANLSDVTITPYIRGYQGPEISVPIR</sequence>
<feature type="domain" description="SLH" evidence="3">
    <location>
        <begin position="100"/>
        <end position="150"/>
    </location>
</feature>
<keyword evidence="5" id="KW-1185">Reference proteome</keyword>
<dbReference type="PANTHER" id="PTHR43308:SF5">
    <property type="entry name" value="S-LAYER PROTEIN _ PEPTIDOGLYCAN ENDO-BETA-N-ACETYLGLUCOSAMINIDASE"/>
    <property type="match status" value="1"/>
</dbReference>
<accession>W4Q4F9</accession>
<dbReference type="OrthoDB" id="5637at2"/>
<dbReference type="STRING" id="1236970.JCM9140_2302"/>
<keyword evidence="1 2" id="KW-0732">Signal</keyword>
<feature type="domain" description="SLH" evidence="3">
    <location>
        <begin position="35"/>
        <end position="98"/>
    </location>
</feature>
<dbReference type="EMBL" id="BAUT01000021">
    <property type="protein sequence ID" value="GAE26254.1"/>
    <property type="molecule type" value="Genomic_DNA"/>
</dbReference>
<dbReference type="PANTHER" id="PTHR43308">
    <property type="entry name" value="OUTER MEMBRANE PROTEIN ALPHA-RELATED"/>
    <property type="match status" value="1"/>
</dbReference>
<reference evidence="4" key="1">
    <citation type="journal article" date="2014" name="Genome Announc.">
        <title>Draft Genome Sequences of Three Alkaliphilic Bacillus Strains, Bacillus wakoensis JCM 9140T, Bacillus akibai JCM 9157T, and Bacillus hemicellulosilyticus JCM 9152T.</title>
        <authorList>
            <person name="Yuki M."/>
            <person name="Oshima K."/>
            <person name="Suda W."/>
            <person name="Oshida Y."/>
            <person name="Kitamura K."/>
            <person name="Iida T."/>
            <person name="Hattori M."/>
            <person name="Ohkuma M."/>
        </authorList>
    </citation>
    <scope>NUCLEOTIDE SEQUENCE [LARGE SCALE GENOMIC DNA]</scope>
    <source>
        <strain evidence="4">JCM 9140</strain>
    </source>
</reference>
<dbReference type="PROSITE" id="PS51318">
    <property type="entry name" value="TAT"/>
    <property type="match status" value="1"/>
</dbReference>
<feature type="chain" id="PRO_5039185222" description="SLH domain-containing protein" evidence="2">
    <location>
        <begin position="27"/>
        <end position="1150"/>
    </location>
</feature>
<dbReference type="RefSeq" id="WP_052002179.1">
    <property type="nucleotide sequence ID" value="NZ_BAUT01000021.1"/>
</dbReference>
<evidence type="ECO:0000313" key="5">
    <source>
        <dbReference type="Proteomes" id="UP000018890"/>
    </source>
</evidence>
<proteinExistence type="predicted"/>
<comment type="caution">
    <text evidence="4">The sequence shown here is derived from an EMBL/GenBank/DDBJ whole genome shotgun (WGS) entry which is preliminary data.</text>
</comment>
<feature type="signal peptide" evidence="2">
    <location>
        <begin position="1"/>
        <end position="26"/>
    </location>
</feature>
<dbReference type="PROSITE" id="PS51272">
    <property type="entry name" value="SLH"/>
    <property type="match status" value="3"/>
</dbReference>
<dbReference type="AlphaFoldDB" id="W4Q4F9"/>
<dbReference type="InterPro" id="IPR006311">
    <property type="entry name" value="TAT_signal"/>
</dbReference>
<evidence type="ECO:0000256" key="2">
    <source>
        <dbReference type="SAM" id="SignalP"/>
    </source>
</evidence>
<dbReference type="Pfam" id="PF00395">
    <property type="entry name" value="SLH"/>
    <property type="match status" value="3"/>
</dbReference>
<evidence type="ECO:0000256" key="1">
    <source>
        <dbReference type="ARBA" id="ARBA00022729"/>
    </source>
</evidence>
<name>W4Q4F9_9BACI</name>
<organism evidence="4 5">
    <name type="scientific">Halalkalibacter wakoensis JCM 9140</name>
    <dbReference type="NCBI Taxonomy" id="1236970"/>
    <lineage>
        <taxon>Bacteria</taxon>
        <taxon>Bacillati</taxon>
        <taxon>Bacillota</taxon>
        <taxon>Bacilli</taxon>
        <taxon>Bacillales</taxon>
        <taxon>Bacillaceae</taxon>
        <taxon>Halalkalibacter</taxon>
    </lineage>
</organism>
<dbReference type="InterPro" id="IPR051465">
    <property type="entry name" value="Cell_Envelope_Struct_Comp"/>
</dbReference>
<feature type="domain" description="SLH" evidence="3">
    <location>
        <begin position="151"/>
        <end position="214"/>
    </location>
</feature>
<protein>
    <recommendedName>
        <fullName evidence="3">SLH domain-containing protein</fullName>
    </recommendedName>
</protein>
<dbReference type="InterPro" id="IPR001119">
    <property type="entry name" value="SLH_dom"/>
</dbReference>
<evidence type="ECO:0000259" key="3">
    <source>
        <dbReference type="PROSITE" id="PS51272"/>
    </source>
</evidence>
<dbReference type="Proteomes" id="UP000018890">
    <property type="component" value="Unassembled WGS sequence"/>
</dbReference>
<evidence type="ECO:0000313" key="4">
    <source>
        <dbReference type="EMBL" id="GAE26254.1"/>
    </source>
</evidence>